<evidence type="ECO:0008006" key="4">
    <source>
        <dbReference type="Google" id="ProtNLM"/>
    </source>
</evidence>
<evidence type="ECO:0000256" key="1">
    <source>
        <dbReference type="SAM" id="MobiDB-lite"/>
    </source>
</evidence>
<evidence type="ECO:0000313" key="3">
    <source>
        <dbReference type="Proteomes" id="UP000017836"/>
    </source>
</evidence>
<dbReference type="MEROPS" id="S01.501"/>
<gene>
    <name evidence="2" type="ORF">AMTR_s00062p00198710</name>
</gene>
<dbReference type="GO" id="GO:0016485">
    <property type="term" value="P:protein processing"/>
    <property type="evidence" value="ECO:0000318"/>
    <property type="project" value="GO_Central"/>
</dbReference>
<dbReference type="Pfam" id="PF13365">
    <property type="entry name" value="Trypsin_2"/>
    <property type="match status" value="2"/>
</dbReference>
<dbReference type="SUPFAM" id="SSF50494">
    <property type="entry name" value="Trypsin-like serine proteases"/>
    <property type="match status" value="2"/>
</dbReference>
<dbReference type="FunFam" id="2.40.10.10:FF:000074">
    <property type="entry name" value="glyoxysomal processing protease, glyoxysomal-like"/>
    <property type="match status" value="1"/>
</dbReference>
<dbReference type="Gramene" id="ERN19709">
    <property type="protein sequence ID" value="ERN19709"/>
    <property type="gene ID" value="AMTR_s00062p00198710"/>
</dbReference>
<name>U5DB12_AMBTC</name>
<keyword evidence="3" id="KW-1185">Reference proteome</keyword>
<dbReference type="EMBL" id="KI392068">
    <property type="protein sequence ID" value="ERN19709.1"/>
    <property type="molecule type" value="Genomic_DNA"/>
</dbReference>
<feature type="region of interest" description="Disordered" evidence="1">
    <location>
        <begin position="467"/>
        <end position="490"/>
    </location>
</feature>
<dbReference type="STRING" id="13333.U5DB12"/>
<organism evidence="2 3">
    <name type="scientific">Amborella trichopoda</name>
    <dbReference type="NCBI Taxonomy" id="13333"/>
    <lineage>
        <taxon>Eukaryota</taxon>
        <taxon>Viridiplantae</taxon>
        <taxon>Streptophyta</taxon>
        <taxon>Embryophyta</taxon>
        <taxon>Tracheophyta</taxon>
        <taxon>Spermatophyta</taxon>
        <taxon>Magnoliopsida</taxon>
        <taxon>Amborellales</taxon>
        <taxon>Amborellaceae</taxon>
        <taxon>Amborella</taxon>
    </lineage>
</organism>
<dbReference type="GO" id="GO:0004252">
    <property type="term" value="F:serine-type endopeptidase activity"/>
    <property type="evidence" value="ECO:0000318"/>
    <property type="project" value="GO_Central"/>
</dbReference>
<reference evidence="3" key="1">
    <citation type="journal article" date="2013" name="Science">
        <title>The Amborella genome and the evolution of flowering plants.</title>
        <authorList>
            <consortium name="Amborella Genome Project"/>
        </authorList>
    </citation>
    <scope>NUCLEOTIDE SEQUENCE [LARGE SCALE GENOMIC DNA]</scope>
</reference>
<dbReference type="HOGENOM" id="CLU_027990_0_0_1"/>
<dbReference type="Proteomes" id="UP000017836">
    <property type="component" value="Unassembled WGS sequence"/>
</dbReference>
<dbReference type="FunFam" id="2.40.10.10:FF:000096">
    <property type="entry name" value="Glyoxysomal processing protease glyoxysomal"/>
    <property type="match status" value="1"/>
</dbReference>
<dbReference type="PANTHER" id="PTHR21004:SF0">
    <property type="entry name" value="PEROXISOMAL LEADER PEPTIDE-PROCESSING PROTEASE"/>
    <property type="match status" value="1"/>
</dbReference>
<protein>
    <recommendedName>
        <fullName evidence="4">Glyoxysomal processing protease, glyoxysomal</fullName>
    </recommendedName>
</protein>
<dbReference type="KEGG" id="atr:18448104"/>
<dbReference type="OrthoDB" id="17845at2759"/>
<evidence type="ECO:0000313" key="2">
    <source>
        <dbReference type="EMBL" id="ERN19709.1"/>
    </source>
</evidence>
<dbReference type="InterPro" id="IPR043504">
    <property type="entry name" value="Peptidase_S1_PA_chymotrypsin"/>
</dbReference>
<dbReference type="OMA" id="IELCAIR"/>
<dbReference type="eggNOG" id="KOG1320">
    <property type="taxonomic scope" value="Eukaryota"/>
</dbReference>
<dbReference type="InterPro" id="IPR009003">
    <property type="entry name" value="Peptidase_S1_PA"/>
</dbReference>
<accession>U5DB12</accession>
<dbReference type="GO" id="GO:0005777">
    <property type="term" value="C:peroxisome"/>
    <property type="evidence" value="ECO:0000318"/>
    <property type="project" value="GO_Central"/>
</dbReference>
<dbReference type="InterPro" id="IPR039245">
    <property type="entry name" value="TYSND1/DEG15"/>
</dbReference>
<sequence>MAGGKQGREETMELPDIVGIARSLAVMVRIQGPDPKGRKMRRHAFHHSESGKTALSASGFLLSDSFGEFAICNNLQGLDHHGSSASTLVVTSASIVEPFLSAQHQSTKSKGTPQLIYGAEIDVLVEIKRKPGDNGREEDHENPCWMQSHLVALVDVPASFLALQTLLEAHSGSSEQGSWDVGWSLAPLQNDPLPIEDASRTQDGSGVKYSFEIQKRKTLDVPSNSRSMAMLTSRLALLRLPGIVSKDLPLIKIASPSKRGDLLLVVGSPFGVLSPMHFFNSVSVGAVANCCPPASCNPSLLMADIRCLPGMEGSPVFNACACLVGILTRPLRQRAGGAEVQLVVTWDAIATALREQQPNSMTIPKNEMFEKSEYGMEDACLMGDHPRGTILCVEPLSSGLDSHSLVGFEKAMASVVLVTVGDGAWASGIILNQHGLILTNAHLLEPWRFGKTPQLNGTDEDKLRTLTRPFKRSFQRQESGESKESGHERSMGNILSSVGFPFYKSYRRIRVRLDHREPRMWCDAKPIYISKGPLDIALLQLEHIPNVLQPIIPDTQSPSPGSRAYVVGHGLFGPRSDLCPSVSSGVVARVVKTQIPVKPDESNDSEERNLPAMLETTAAVHAGGSGGAVVNTDGCMIGLVTSNARHSGGTVIPHLNFSIPYAALIPVFKFAKDMQDMSVLQVLDKPNEPVSTVWALMPQMSPRPLPRFPYLPESLLDQKEGGKGSRFAKFITEHVEKGSFGSSSTAEFIPSKL</sequence>
<dbReference type="AlphaFoldDB" id="U5DB12"/>
<dbReference type="PANTHER" id="PTHR21004">
    <property type="entry name" value="SERINE PROTEASE-RELATED"/>
    <property type="match status" value="1"/>
</dbReference>
<dbReference type="Gene3D" id="2.40.10.10">
    <property type="entry name" value="Trypsin-like serine proteases"/>
    <property type="match status" value="3"/>
</dbReference>
<feature type="compositionally biased region" description="Basic and acidic residues" evidence="1">
    <location>
        <begin position="478"/>
        <end position="490"/>
    </location>
</feature>
<proteinExistence type="predicted"/>